<evidence type="ECO:0000256" key="5">
    <source>
        <dbReference type="ARBA" id="ARBA00022525"/>
    </source>
</evidence>
<evidence type="ECO:0000313" key="16">
    <source>
        <dbReference type="EMBL" id="GGZ78062.1"/>
    </source>
</evidence>
<keyword evidence="5" id="KW-0964">Secreted</keyword>
<evidence type="ECO:0000256" key="14">
    <source>
        <dbReference type="ARBA" id="ARBA00042373"/>
    </source>
</evidence>
<evidence type="ECO:0000256" key="8">
    <source>
        <dbReference type="ARBA" id="ARBA00023136"/>
    </source>
</evidence>
<evidence type="ECO:0000256" key="2">
    <source>
        <dbReference type="ARBA" id="ARBA00004236"/>
    </source>
</evidence>
<keyword evidence="4" id="KW-0134">Cell wall</keyword>
<keyword evidence="10" id="KW-0119">Carbohydrate metabolism</keyword>
<dbReference type="Pfam" id="PF00332">
    <property type="entry name" value="Glyco_hydro_17"/>
    <property type="match status" value="1"/>
</dbReference>
<keyword evidence="11" id="KW-0961">Cell wall biogenesis/degradation</keyword>
<keyword evidence="8" id="KW-0472">Membrane</keyword>
<reference evidence="16" key="1">
    <citation type="journal article" date="2014" name="Int. J. Syst. Evol. Microbiol.">
        <title>Complete genome sequence of Corynebacterium casei LMG S-19264T (=DSM 44701T), isolated from a smear-ripened cheese.</title>
        <authorList>
            <consortium name="US DOE Joint Genome Institute (JGI-PGF)"/>
            <person name="Walter F."/>
            <person name="Albersmeier A."/>
            <person name="Kalinowski J."/>
            <person name="Ruckert C."/>
        </authorList>
    </citation>
    <scope>NUCLEOTIDE SEQUENCE</scope>
    <source>
        <strain evidence="16">KCTC 12710</strain>
    </source>
</reference>
<dbReference type="GO" id="GO:0004553">
    <property type="term" value="F:hydrolase activity, hydrolyzing O-glycosyl compounds"/>
    <property type="evidence" value="ECO:0007669"/>
    <property type="project" value="InterPro"/>
</dbReference>
<dbReference type="Gene3D" id="3.20.20.80">
    <property type="entry name" value="Glycosidases"/>
    <property type="match status" value="1"/>
</dbReference>
<dbReference type="AlphaFoldDB" id="A0A918QXG5"/>
<keyword evidence="6" id="KW-0732">Signal</keyword>
<dbReference type="InterPro" id="IPR017853">
    <property type="entry name" value="GH"/>
</dbReference>
<dbReference type="SUPFAM" id="SSF51445">
    <property type="entry name" value="(Trans)glycosidases"/>
    <property type="match status" value="1"/>
</dbReference>
<keyword evidence="7" id="KW-0378">Hydrolase</keyword>
<evidence type="ECO:0000256" key="3">
    <source>
        <dbReference type="ARBA" id="ARBA00022475"/>
    </source>
</evidence>
<name>A0A918QXG5_9FLAO</name>
<comment type="caution">
    <text evidence="16">The sequence shown here is derived from an EMBL/GenBank/DDBJ whole genome shotgun (WGS) entry which is preliminary data.</text>
</comment>
<comment type="subcellular location">
    <subcellularLocation>
        <location evidence="2">Cell membrane</location>
    </subcellularLocation>
    <subcellularLocation>
        <location evidence="1">Secreted</location>
        <location evidence="1">Cell wall</location>
    </subcellularLocation>
</comment>
<keyword evidence="17" id="KW-1185">Reference proteome</keyword>
<dbReference type="InterPro" id="IPR000490">
    <property type="entry name" value="Glyco_hydro_17"/>
</dbReference>
<accession>A0A918QXG5</accession>
<evidence type="ECO:0000256" key="1">
    <source>
        <dbReference type="ARBA" id="ARBA00004191"/>
    </source>
</evidence>
<dbReference type="PANTHER" id="PTHR16631:SF17">
    <property type="entry name" value="GLUCAN ENDO-1,3-BETA-GLUCOSIDASE BTGC"/>
    <property type="match status" value="1"/>
</dbReference>
<sequence>MSSGRNHKIMSLSGGNLDNKTTKGLQYVFEKVLNRGMHGLCFSPYEEGQEPGAQITEEQIRRRMEIIKPYTKWIRSFSCTDGNEAIPRIAKEYGIKTLVGAWLGNDAEINKKEIAGLIQLAKEGYVDIAAVGNEVMYRGDLTEDELLDFMKEVKTAIPEIPMGYVDAYYEFTERPKITEACDVILANCYPYWEGCSLEYSLLYMKDMFAQATKAANGKKVIITETGWPSQGEGLHGALPSFENAIKYFINGQNWSNEDQIEMFYFSSFDESWKVGAEGDVGAYWGLWDKDERIKFVEKSFKSRGKRLFNLS</sequence>
<evidence type="ECO:0000256" key="11">
    <source>
        <dbReference type="ARBA" id="ARBA00023316"/>
    </source>
</evidence>
<evidence type="ECO:0000256" key="4">
    <source>
        <dbReference type="ARBA" id="ARBA00022512"/>
    </source>
</evidence>
<evidence type="ECO:0000256" key="12">
    <source>
        <dbReference type="ARBA" id="ARBA00023326"/>
    </source>
</evidence>
<evidence type="ECO:0000256" key="10">
    <source>
        <dbReference type="ARBA" id="ARBA00023277"/>
    </source>
</evidence>
<evidence type="ECO:0000313" key="17">
    <source>
        <dbReference type="Proteomes" id="UP000636004"/>
    </source>
</evidence>
<evidence type="ECO:0000256" key="15">
    <source>
        <dbReference type="ARBA" id="ARBA00043078"/>
    </source>
</evidence>
<dbReference type="EMBL" id="BMWZ01000003">
    <property type="protein sequence ID" value="GGZ78062.1"/>
    <property type="molecule type" value="Genomic_DNA"/>
</dbReference>
<dbReference type="PANTHER" id="PTHR16631">
    <property type="entry name" value="GLUCAN 1,3-BETA-GLUCOSIDASE"/>
    <property type="match status" value="1"/>
</dbReference>
<protein>
    <recommendedName>
        <fullName evidence="15">Endo-1,3-beta-glucanase btgC</fullName>
    </recommendedName>
    <alternativeName>
        <fullName evidence="14">Laminarinase btgC</fullName>
    </alternativeName>
</protein>
<evidence type="ECO:0000256" key="6">
    <source>
        <dbReference type="ARBA" id="ARBA00022729"/>
    </source>
</evidence>
<proteinExistence type="predicted"/>
<dbReference type="GO" id="GO:0071555">
    <property type="term" value="P:cell wall organization"/>
    <property type="evidence" value="ECO:0007669"/>
    <property type="project" value="UniProtKB-KW"/>
</dbReference>
<gene>
    <name evidence="16" type="ORF">GCM10007028_14360</name>
</gene>
<organism evidence="16 17">
    <name type="scientific">Algibacter mikhailovii</name>
    <dbReference type="NCBI Taxonomy" id="425498"/>
    <lineage>
        <taxon>Bacteria</taxon>
        <taxon>Pseudomonadati</taxon>
        <taxon>Bacteroidota</taxon>
        <taxon>Flavobacteriia</taxon>
        <taxon>Flavobacteriales</taxon>
        <taxon>Flavobacteriaceae</taxon>
        <taxon>Algibacter</taxon>
    </lineage>
</organism>
<evidence type="ECO:0000256" key="9">
    <source>
        <dbReference type="ARBA" id="ARBA00023180"/>
    </source>
</evidence>
<reference evidence="16" key="2">
    <citation type="submission" date="2020-09" db="EMBL/GenBank/DDBJ databases">
        <authorList>
            <person name="Sun Q."/>
            <person name="Kim S."/>
        </authorList>
    </citation>
    <scope>NUCLEOTIDE SEQUENCE</scope>
    <source>
        <strain evidence="16">KCTC 12710</strain>
    </source>
</reference>
<dbReference type="InterPro" id="IPR050732">
    <property type="entry name" value="Beta-glucan_modifiers"/>
</dbReference>
<comment type="function">
    <text evidence="13">Glucanases play a role in cell expansion during growth, in cell-cell fusion during mating, and in spore release during sporulation. This enzyme may be involved in beta-glucan degradation. Active on laminarin and lichenan.</text>
</comment>
<dbReference type="RefSeq" id="WP_189360113.1">
    <property type="nucleotide sequence ID" value="NZ_BMWZ01000003.1"/>
</dbReference>
<keyword evidence="12" id="KW-0624">Polysaccharide degradation</keyword>
<evidence type="ECO:0000256" key="7">
    <source>
        <dbReference type="ARBA" id="ARBA00022801"/>
    </source>
</evidence>
<keyword evidence="9" id="KW-0325">Glycoprotein</keyword>
<keyword evidence="3" id="KW-1003">Cell membrane</keyword>
<evidence type="ECO:0000256" key="13">
    <source>
        <dbReference type="ARBA" id="ARBA00037649"/>
    </source>
</evidence>
<dbReference type="GO" id="GO:0005886">
    <property type="term" value="C:plasma membrane"/>
    <property type="evidence" value="ECO:0007669"/>
    <property type="project" value="UniProtKB-SubCell"/>
</dbReference>
<dbReference type="GO" id="GO:0000272">
    <property type="term" value="P:polysaccharide catabolic process"/>
    <property type="evidence" value="ECO:0007669"/>
    <property type="project" value="UniProtKB-KW"/>
</dbReference>
<dbReference type="Proteomes" id="UP000636004">
    <property type="component" value="Unassembled WGS sequence"/>
</dbReference>